<dbReference type="AlphaFoldDB" id="A0A9N8EA28"/>
<evidence type="ECO:0000256" key="1">
    <source>
        <dbReference type="SAM" id="MobiDB-lite"/>
    </source>
</evidence>
<name>A0A9N8EA28_9STRA</name>
<reference evidence="2" key="1">
    <citation type="submission" date="2020-06" db="EMBL/GenBank/DDBJ databases">
        <authorList>
            <consortium name="Plant Systems Biology data submission"/>
        </authorList>
    </citation>
    <scope>NUCLEOTIDE SEQUENCE</scope>
    <source>
        <strain evidence="2">D6</strain>
    </source>
</reference>
<protein>
    <submittedName>
        <fullName evidence="2">Uncharacterized protein</fullName>
    </submittedName>
</protein>
<dbReference type="Proteomes" id="UP001153069">
    <property type="component" value="Unassembled WGS sequence"/>
</dbReference>
<dbReference type="EMBL" id="CAICTM010000712">
    <property type="protein sequence ID" value="CAB9515414.1"/>
    <property type="molecule type" value="Genomic_DNA"/>
</dbReference>
<feature type="region of interest" description="Disordered" evidence="1">
    <location>
        <begin position="61"/>
        <end position="82"/>
    </location>
</feature>
<sequence>MASQQQVADLLKNLISKGLETQDALPTIKALVTAKIFSLDQLTPDNMPSSISKSIQAKLLKKSRKKGAPSPGKKKKQKTTPICIPPVSTAPQTILINRSPILTLWVAVVAERLFSLKFEEAMTVGSAYAAECARAKGTSLGIYTETTQEKKDGPSEDAGDAKRQFLLMNQTIRANQTPAGWRAIGNKEEEIDPHQIWKSLTKKLGDDLPFVLERMREAAEAAGEDLDASAYNYYVHVRPGIPHGTKGWGAHGHLQTSKLSDFYPVSKPPPSVK</sequence>
<evidence type="ECO:0000313" key="2">
    <source>
        <dbReference type="EMBL" id="CAB9515414.1"/>
    </source>
</evidence>
<keyword evidence="3" id="KW-1185">Reference proteome</keyword>
<feature type="compositionally biased region" description="Basic residues" evidence="1">
    <location>
        <begin position="61"/>
        <end position="78"/>
    </location>
</feature>
<organism evidence="2 3">
    <name type="scientific">Seminavis robusta</name>
    <dbReference type="NCBI Taxonomy" id="568900"/>
    <lineage>
        <taxon>Eukaryota</taxon>
        <taxon>Sar</taxon>
        <taxon>Stramenopiles</taxon>
        <taxon>Ochrophyta</taxon>
        <taxon>Bacillariophyta</taxon>
        <taxon>Bacillariophyceae</taxon>
        <taxon>Bacillariophycidae</taxon>
        <taxon>Naviculales</taxon>
        <taxon>Naviculaceae</taxon>
        <taxon>Seminavis</taxon>
    </lineage>
</organism>
<dbReference type="OrthoDB" id="514070at2759"/>
<comment type="caution">
    <text evidence="2">The sequence shown here is derived from an EMBL/GenBank/DDBJ whole genome shotgun (WGS) entry which is preliminary data.</text>
</comment>
<gene>
    <name evidence="2" type="ORF">SEMRO_713_G191580.1</name>
</gene>
<accession>A0A9N8EA28</accession>
<proteinExistence type="predicted"/>
<evidence type="ECO:0000313" key="3">
    <source>
        <dbReference type="Proteomes" id="UP001153069"/>
    </source>
</evidence>